<feature type="region of interest" description="Disordered" evidence="1">
    <location>
        <begin position="217"/>
        <end position="264"/>
    </location>
</feature>
<proteinExistence type="predicted"/>
<protein>
    <submittedName>
        <fullName evidence="2">Uncharacterized protein</fullName>
    </submittedName>
</protein>
<dbReference type="AlphaFoldDB" id="A0AAE0XDM6"/>
<evidence type="ECO:0000313" key="3">
    <source>
        <dbReference type="Proteomes" id="UP001283361"/>
    </source>
</evidence>
<gene>
    <name evidence="2" type="ORF">RRG08_021545</name>
</gene>
<reference evidence="2" key="1">
    <citation type="journal article" date="2023" name="G3 (Bethesda)">
        <title>A reference genome for the long-term kleptoplast-retaining sea slug Elysia crispata morphotype clarki.</title>
        <authorList>
            <person name="Eastman K.E."/>
            <person name="Pendleton A.L."/>
            <person name="Shaikh M.A."/>
            <person name="Suttiyut T."/>
            <person name="Ogas R."/>
            <person name="Tomko P."/>
            <person name="Gavelis G."/>
            <person name="Widhalm J.R."/>
            <person name="Wisecaver J.H."/>
        </authorList>
    </citation>
    <scope>NUCLEOTIDE SEQUENCE</scope>
    <source>
        <strain evidence="2">ECLA1</strain>
    </source>
</reference>
<dbReference type="EMBL" id="JAWDGP010008106">
    <property type="protein sequence ID" value="KAK3690846.1"/>
    <property type="molecule type" value="Genomic_DNA"/>
</dbReference>
<name>A0AAE0XDM6_9GAST</name>
<sequence>MPKLTCPGDGSDWKLQNLDASFAEALTTALKMHDKKAHKATPASKVKLDPPQIGAAWDPDQWSAFTRQWAMYKAGMFTSDSLASTALFYCCSPDLHTDIMRDLQDDVSAMKEEDVLAAIRRLAVKDESSLFYRIRLSKMTQSPGTGIYLLRQFERPGFSLSVHSQIDEIIKDNLIRGIADPEILSDFLGDPKTDRILEKTAAFIAQKEQGKATKTAVGDCSGAMSHPPISKTYHPPKLKPQATPGRKCWACGGPSHGQKNDRAA</sequence>
<comment type="caution">
    <text evidence="2">The sequence shown here is derived from an EMBL/GenBank/DDBJ whole genome shotgun (WGS) entry which is preliminary data.</text>
</comment>
<dbReference type="Proteomes" id="UP001283361">
    <property type="component" value="Unassembled WGS sequence"/>
</dbReference>
<accession>A0AAE0XDM6</accession>
<keyword evidence="3" id="KW-1185">Reference proteome</keyword>
<evidence type="ECO:0000313" key="2">
    <source>
        <dbReference type="EMBL" id="KAK3690846.1"/>
    </source>
</evidence>
<organism evidence="2 3">
    <name type="scientific">Elysia crispata</name>
    <name type="common">lettuce slug</name>
    <dbReference type="NCBI Taxonomy" id="231223"/>
    <lineage>
        <taxon>Eukaryota</taxon>
        <taxon>Metazoa</taxon>
        <taxon>Spiralia</taxon>
        <taxon>Lophotrochozoa</taxon>
        <taxon>Mollusca</taxon>
        <taxon>Gastropoda</taxon>
        <taxon>Heterobranchia</taxon>
        <taxon>Euthyneura</taxon>
        <taxon>Panpulmonata</taxon>
        <taxon>Sacoglossa</taxon>
        <taxon>Placobranchoidea</taxon>
        <taxon>Plakobranchidae</taxon>
        <taxon>Elysia</taxon>
    </lineage>
</organism>
<evidence type="ECO:0000256" key="1">
    <source>
        <dbReference type="SAM" id="MobiDB-lite"/>
    </source>
</evidence>